<feature type="transmembrane region" description="Helical" evidence="2">
    <location>
        <begin position="185"/>
        <end position="207"/>
    </location>
</feature>
<reference evidence="4" key="1">
    <citation type="submission" date="2022-07" db="EMBL/GenBank/DDBJ databases">
        <title>Phylogenomic reconstructions and comparative analyses of Kickxellomycotina fungi.</title>
        <authorList>
            <person name="Reynolds N.K."/>
            <person name="Stajich J.E."/>
            <person name="Barry K."/>
            <person name="Grigoriev I.V."/>
            <person name="Crous P."/>
            <person name="Smith M.E."/>
        </authorList>
    </citation>
    <scope>NUCLEOTIDE SEQUENCE</scope>
    <source>
        <strain evidence="4">RSA 861</strain>
    </source>
</reference>
<dbReference type="InterPro" id="IPR044926">
    <property type="entry name" value="RGS_subdomain_2"/>
</dbReference>
<feature type="domain" description="RGS" evidence="3">
    <location>
        <begin position="289"/>
        <end position="479"/>
    </location>
</feature>
<keyword evidence="2" id="KW-1133">Transmembrane helix</keyword>
<dbReference type="OrthoDB" id="196547at2759"/>
<dbReference type="PROSITE" id="PS50132">
    <property type="entry name" value="RGS"/>
    <property type="match status" value="1"/>
</dbReference>
<sequence length="488" mass="55171">MVSRDIPDPDIIRLTLAIYVPMAVLAGIFIVGSTALFYHRSRTCKDLQRRSVPLAVAMGVASFIASNLLFARGVHGMGCYLILIGSYFGLYFVHAIVLIRSLRLIAMTRSASAKVQRLVHPERPLTFWERHPRLTRMLSDDRQLLTYMFLGSSPMIIFAILVLATPTHFSFTAKQAECAYTWEEYPITVVIFAFVLVIFPALIYGARRVRDAYAMRSDLMVACFTSIILDATFLLLSMFPETSASPFNVLVLPAFSVLIIQFSGVFLPWLRSQRQHMRAGRHAADSLAVLFRVMRDPDLLSLFCQFCEDNFCAELPFFLADYQRLKAKSIGAMAADKIARRDPANRSDENLSSPGNRWLATSKHRPSEKDLDSISLRKVESIEDLSGSPAISPLPGTIAEDLGPLARQPVPSELAIDFYCFYERYFAHGSIWEVNISGRTHLYLRSLVEREQFVWAMFDPAKDEVTQLLMEDVFGKFMRLNNDLLFAA</sequence>
<feature type="transmembrane region" description="Helical" evidence="2">
    <location>
        <begin position="251"/>
        <end position="270"/>
    </location>
</feature>
<feature type="transmembrane region" description="Helical" evidence="2">
    <location>
        <begin position="219"/>
        <end position="239"/>
    </location>
</feature>
<accession>A0A9W8ADX3</accession>
<dbReference type="SUPFAM" id="SSF48097">
    <property type="entry name" value="Regulator of G-protein signaling, RGS"/>
    <property type="match status" value="1"/>
</dbReference>
<dbReference type="AlphaFoldDB" id="A0A9W8ADX3"/>
<feature type="transmembrane region" description="Helical" evidence="2">
    <location>
        <begin position="144"/>
        <end position="165"/>
    </location>
</feature>
<keyword evidence="5" id="KW-1185">Reference proteome</keyword>
<keyword evidence="2" id="KW-0472">Membrane</keyword>
<comment type="caution">
    <text evidence="4">The sequence shown here is derived from an EMBL/GenBank/DDBJ whole genome shotgun (WGS) entry which is preliminary data.</text>
</comment>
<dbReference type="EMBL" id="JANBPT010000299">
    <property type="protein sequence ID" value="KAJ1923998.1"/>
    <property type="molecule type" value="Genomic_DNA"/>
</dbReference>
<dbReference type="Proteomes" id="UP001150569">
    <property type="component" value="Unassembled WGS sequence"/>
</dbReference>
<feature type="transmembrane region" description="Helical" evidence="2">
    <location>
        <begin position="16"/>
        <end position="39"/>
    </location>
</feature>
<gene>
    <name evidence="4" type="ORF">IWQ60_005513</name>
</gene>
<feature type="transmembrane region" description="Helical" evidence="2">
    <location>
        <begin position="80"/>
        <end position="99"/>
    </location>
</feature>
<dbReference type="InterPro" id="IPR036305">
    <property type="entry name" value="RGS_sf"/>
</dbReference>
<evidence type="ECO:0000313" key="4">
    <source>
        <dbReference type="EMBL" id="KAJ1923998.1"/>
    </source>
</evidence>
<dbReference type="SMART" id="SM00315">
    <property type="entry name" value="RGS"/>
    <property type="match status" value="1"/>
</dbReference>
<organism evidence="4 5">
    <name type="scientific">Tieghemiomyces parasiticus</name>
    <dbReference type="NCBI Taxonomy" id="78921"/>
    <lineage>
        <taxon>Eukaryota</taxon>
        <taxon>Fungi</taxon>
        <taxon>Fungi incertae sedis</taxon>
        <taxon>Zoopagomycota</taxon>
        <taxon>Kickxellomycotina</taxon>
        <taxon>Dimargaritomycetes</taxon>
        <taxon>Dimargaritales</taxon>
        <taxon>Dimargaritaceae</taxon>
        <taxon>Tieghemiomyces</taxon>
    </lineage>
</organism>
<proteinExistence type="predicted"/>
<evidence type="ECO:0000259" key="3">
    <source>
        <dbReference type="PROSITE" id="PS50132"/>
    </source>
</evidence>
<dbReference type="Gene3D" id="1.10.167.10">
    <property type="entry name" value="Regulator of G-protein Signalling 4, domain 2"/>
    <property type="match status" value="1"/>
</dbReference>
<feature type="region of interest" description="Disordered" evidence="1">
    <location>
        <begin position="341"/>
        <end position="371"/>
    </location>
</feature>
<protein>
    <recommendedName>
        <fullName evidence="3">RGS domain-containing protein</fullName>
    </recommendedName>
</protein>
<dbReference type="InterPro" id="IPR016137">
    <property type="entry name" value="RGS"/>
</dbReference>
<keyword evidence="2" id="KW-0812">Transmembrane</keyword>
<name>A0A9W8ADX3_9FUNG</name>
<evidence type="ECO:0000313" key="5">
    <source>
        <dbReference type="Proteomes" id="UP001150569"/>
    </source>
</evidence>
<evidence type="ECO:0000256" key="1">
    <source>
        <dbReference type="SAM" id="MobiDB-lite"/>
    </source>
</evidence>
<feature type="transmembrane region" description="Helical" evidence="2">
    <location>
        <begin position="51"/>
        <end position="74"/>
    </location>
</feature>
<evidence type="ECO:0000256" key="2">
    <source>
        <dbReference type="SAM" id="Phobius"/>
    </source>
</evidence>